<evidence type="ECO:0000256" key="1">
    <source>
        <dbReference type="ARBA" id="ARBA00022723"/>
    </source>
</evidence>
<dbReference type="GO" id="GO:0046872">
    <property type="term" value="F:metal ion binding"/>
    <property type="evidence" value="ECO:0007669"/>
    <property type="project" value="UniProtKB-KW"/>
</dbReference>
<evidence type="ECO:0000256" key="3">
    <source>
        <dbReference type="ARBA" id="ARBA00023015"/>
    </source>
</evidence>
<accession>A0A8A3PIJ4</accession>
<dbReference type="OrthoDB" id="2593732at2759"/>
<keyword evidence="6" id="KW-0539">Nucleus</keyword>
<keyword evidence="1" id="KW-0479">Metal-binding</keyword>
<reference evidence="7" key="1">
    <citation type="submission" date="2020-10" db="EMBL/GenBank/DDBJ databases">
        <title>Genome Sequence of Monilinia vaccinii-corymbosi Sheds Light on Mummy Berry Disease Infection of Blueberry and Mating Type.</title>
        <authorList>
            <person name="Yow A.G."/>
            <person name="Zhang Y."/>
            <person name="Bansal K."/>
            <person name="Eacker S.M."/>
            <person name="Sullivan S."/>
            <person name="Liachko I."/>
            <person name="Cubeta M.A."/>
            <person name="Rollins J.A."/>
            <person name="Ashrafi H."/>
        </authorList>
    </citation>
    <scope>NUCLEOTIDE SEQUENCE</scope>
    <source>
        <strain evidence="7">RL-1</strain>
    </source>
</reference>
<keyword evidence="2" id="KW-0862">Zinc</keyword>
<keyword evidence="5" id="KW-0804">Transcription</keyword>
<evidence type="ECO:0000256" key="5">
    <source>
        <dbReference type="ARBA" id="ARBA00023163"/>
    </source>
</evidence>
<gene>
    <name evidence="7" type="ORF">DSL72_007761</name>
</gene>
<name>A0A8A3PIJ4_9HELO</name>
<sequence length="197" mass="22756">MRLCTQAVLYIDTRKIAERMAFSKAISTISSRENIIPRELKLWSYMWDRNLPAARQPKRPMDLYAQSRSQLDAWKISFDNFMRGQSHTFGSKQLRGAALFQIHRTTVHVKARISEPDLDDTRSINNSYNGPKKVVAFEPEFQDIIRLARSLTNAAEEDAKAGKPPFTFSIDLGLLAPLYCMPLYSSNYHLTLTWFYE</sequence>
<evidence type="ECO:0000256" key="6">
    <source>
        <dbReference type="ARBA" id="ARBA00023242"/>
    </source>
</evidence>
<dbReference type="EMBL" id="CP063409">
    <property type="protein sequence ID" value="QSZ34900.1"/>
    <property type="molecule type" value="Genomic_DNA"/>
</dbReference>
<dbReference type="InterPro" id="IPR052360">
    <property type="entry name" value="Transcr_Regulatory_Proteins"/>
</dbReference>
<protein>
    <submittedName>
        <fullName evidence="7">Uncharacterized protein</fullName>
    </submittedName>
</protein>
<keyword evidence="8" id="KW-1185">Reference proteome</keyword>
<evidence type="ECO:0000313" key="7">
    <source>
        <dbReference type="EMBL" id="QSZ34900.1"/>
    </source>
</evidence>
<keyword evidence="3" id="KW-0805">Transcription regulation</keyword>
<evidence type="ECO:0000313" key="8">
    <source>
        <dbReference type="Proteomes" id="UP000672032"/>
    </source>
</evidence>
<dbReference type="AlphaFoldDB" id="A0A8A3PIJ4"/>
<dbReference type="PANTHER" id="PTHR36206">
    <property type="entry name" value="ASPERCRYPTIN BIOSYNTHESIS CLUSTER-SPECIFIC TRANSCRIPTION REGULATOR ATNN-RELATED"/>
    <property type="match status" value="1"/>
</dbReference>
<proteinExistence type="predicted"/>
<evidence type="ECO:0000256" key="2">
    <source>
        <dbReference type="ARBA" id="ARBA00022833"/>
    </source>
</evidence>
<organism evidence="7 8">
    <name type="scientific">Monilinia vaccinii-corymbosi</name>
    <dbReference type="NCBI Taxonomy" id="61207"/>
    <lineage>
        <taxon>Eukaryota</taxon>
        <taxon>Fungi</taxon>
        <taxon>Dikarya</taxon>
        <taxon>Ascomycota</taxon>
        <taxon>Pezizomycotina</taxon>
        <taxon>Leotiomycetes</taxon>
        <taxon>Helotiales</taxon>
        <taxon>Sclerotiniaceae</taxon>
        <taxon>Monilinia</taxon>
    </lineage>
</organism>
<dbReference type="GO" id="GO:0003677">
    <property type="term" value="F:DNA binding"/>
    <property type="evidence" value="ECO:0007669"/>
    <property type="project" value="UniProtKB-KW"/>
</dbReference>
<dbReference type="PANTHER" id="PTHR36206:SF4">
    <property type="entry name" value="HYPOTHETICAL CONSERVED PROTEIN (EUROFUNG)-RELATED"/>
    <property type="match status" value="1"/>
</dbReference>
<evidence type="ECO:0000256" key="4">
    <source>
        <dbReference type="ARBA" id="ARBA00023125"/>
    </source>
</evidence>
<dbReference type="Proteomes" id="UP000672032">
    <property type="component" value="Chromosome 5"/>
</dbReference>
<keyword evidence="4" id="KW-0238">DNA-binding</keyword>